<sequence length="247" mass="26590">MEVIEWARQAEVCEHESALEAHVMTQSSFTSQCEAATAFCDARSLPVDAASCAIRARSSSSLRVNACAAPSLSQCQETLHHVPLPSIALAELKILKDSFIRAIRHSSRMNPGESRTDLIVLLRKLWGLDHATHRRRTGARSQTKAPLSNLAVDRSGKEPCLEDLYICSYTPTLSALIRSRQLMKKRMPPSFVAIGQGQTGHGAGKGKALLAVDSELELVHKLVPATANRTTISGGAATQAGALSVLQ</sequence>
<reference evidence="1" key="1">
    <citation type="journal article" date="2020" name="New Phytol.">
        <title>Comparative genomics reveals dynamic genome evolution in host specialist ectomycorrhizal fungi.</title>
        <authorList>
            <person name="Lofgren L.A."/>
            <person name="Nguyen N.H."/>
            <person name="Vilgalys R."/>
            <person name="Ruytinx J."/>
            <person name="Liao H.L."/>
            <person name="Branco S."/>
            <person name="Kuo A."/>
            <person name="LaButti K."/>
            <person name="Lipzen A."/>
            <person name="Andreopoulos W."/>
            <person name="Pangilinan J."/>
            <person name="Riley R."/>
            <person name="Hundley H."/>
            <person name="Na H."/>
            <person name="Barry K."/>
            <person name="Grigoriev I.V."/>
            <person name="Stajich J.E."/>
            <person name="Kennedy P.G."/>
        </authorList>
    </citation>
    <scope>NUCLEOTIDE SEQUENCE</scope>
    <source>
        <strain evidence="1">FC203</strain>
    </source>
</reference>
<keyword evidence="2" id="KW-1185">Reference proteome</keyword>
<dbReference type="Proteomes" id="UP001195769">
    <property type="component" value="Unassembled WGS sequence"/>
</dbReference>
<dbReference type="RefSeq" id="XP_041232411.1">
    <property type="nucleotide sequence ID" value="XM_041370155.1"/>
</dbReference>
<comment type="caution">
    <text evidence="1">The sequence shown here is derived from an EMBL/GenBank/DDBJ whole genome shotgun (WGS) entry which is preliminary data.</text>
</comment>
<dbReference type="GeneID" id="64664453"/>
<dbReference type="EMBL" id="JABBWK010000003">
    <property type="protein sequence ID" value="KAG1906836.1"/>
    <property type="molecule type" value="Genomic_DNA"/>
</dbReference>
<dbReference type="AlphaFoldDB" id="A0AAD4HSE0"/>
<evidence type="ECO:0000313" key="2">
    <source>
        <dbReference type="Proteomes" id="UP001195769"/>
    </source>
</evidence>
<protein>
    <submittedName>
        <fullName evidence="1">Uncharacterized protein</fullName>
    </submittedName>
</protein>
<name>A0AAD4HSE0_9AGAM</name>
<accession>A0AAD4HSE0</accession>
<proteinExistence type="predicted"/>
<organism evidence="1 2">
    <name type="scientific">Suillus fuscotomentosus</name>
    <dbReference type="NCBI Taxonomy" id="1912939"/>
    <lineage>
        <taxon>Eukaryota</taxon>
        <taxon>Fungi</taxon>
        <taxon>Dikarya</taxon>
        <taxon>Basidiomycota</taxon>
        <taxon>Agaricomycotina</taxon>
        <taxon>Agaricomycetes</taxon>
        <taxon>Agaricomycetidae</taxon>
        <taxon>Boletales</taxon>
        <taxon>Suillineae</taxon>
        <taxon>Suillaceae</taxon>
        <taxon>Suillus</taxon>
    </lineage>
</organism>
<gene>
    <name evidence="1" type="ORF">F5891DRAFT_1273772</name>
</gene>
<evidence type="ECO:0000313" key="1">
    <source>
        <dbReference type="EMBL" id="KAG1906836.1"/>
    </source>
</evidence>